<sequence>MLAGPDRVFRTGLTGPGQGGPEIHGALFARWSGAVRTDRLDRSRSGRSDPDRVFSTGRSR</sequence>
<evidence type="ECO:0000256" key="1">
    <source>
        <dbReference type="SAM" id="MobiDB-lite"/>
    </source>
</evidence>
<feature type="region of interest" description="Disordered" evidence="1">
    <location>
        <begin position="1"/>
        <end position="24"/>
    </location>
</feature>
<feature type="compositionally biased region" description="Basic and acidic residues" evidence="1">
    <location>
        <begin position="37"/>
        <end position="52"/>
    </location>
</feature>
<dbReference type="AlphaFoldDB" id="A0AA88JHG7"/>
<feature type="region of interest" description="Disordered" evidence="1">
    <location>
        <begin position="37"/>
        <end position="60"/>
    </location>
</feature>
<evidence type="ECO:0000313" key="2">
    <source>
        <dbReference type="EMBL" id="GMN74869.1"/>
    </source>
</evidence>
<comment type="caution">
    <text evidence="2">The sequence shown here is derived from an EMBL/GenBank/DDBJ whole genome shotgun (WGS) entry which is preliminary data.</text>
</comment>
<gene>
    <name evidence="2" type="ORF">TIFTF001_054466</name>
</gene>
<accession>A0AA88JHG7</accession>
<keyword evidence="3" id="KW-1185">Reference proteome</keyword>
<name>A0AA88JHG7_FICCA</name>
<reference evidence="2" key="1">
    <citation type="submission" date="2023-07" db="EMBL/GenBank/DDBJ databases">
        <title>draft genome sequence of fig (Ficus carica).</title>
        <authorList>
            <person name="Takahashi T."/>
            <person name="Nishimura K."/>
        </authorList>
    </citation>
    <scope>NUCLEOTIDE SEQUENCE</scope>
</reference>
<dbReference type="Proteomes" id="UP001187192">
    <property type="component" value="Unassembled WGS sequence"/>
</dbReference>
<organism evidence="2 3">
    <name type="scientific">Ficus carica</name>
    <name type="common">Common fig</name>
    <dbReference type="NCBI Taxonomy" id="3494"/>
    <lineage>
        <taxon>Eukaryota</taxon>
        <taxon>Viridiplantae</taxon>
        <taxon>Streptophyta</taxon>
        <taxon>Embryophyta</taxon>
        <taxon>Tracheophyta</taxon>
        <taxon>Spermatophyta</taxon>
        <taxon>Magnoliopsida</taxon>
        <taxon>eudicotyledons</taxon>
        <taxon>Gunneridae</taxon>
        <taxon>Pentapetalae</taxon>
        <taxon>rosids</taxon>
        <taxon>fabids</taxon>
        <taxon>Rosales</taxon>
        <taxon>Moraceae</taxon>
        <taxon>Ficeae</taxon>
        <taxon>Ficus</taxon>
    </lineage>
</organism>
<dbReference type="EMBL" id="BTGU01014822">
    <property type="protein sequence ID" value="GMN74869.1"/>
    <property type="molecule type" value="Genomic_DNA"/>
</dbReference>
<evidence type="ECO:0000313" key="3">
    <source>
        <dbReference type="Proteomes" id="UP001187192"/>
    </source>
</evidence>
<proteinExistence type="predicted"/>
<protein>
    <submittedName>
        <fullName evidence="2">Uncharacterized protein</fullName>
    </submittedName>
</protein>